<keyword evidence="3" id="KW-1133">Transmembrane helix</keyword>
<dbReference type="InterPro" id="IPR042002">
    <property type="entry name" value="Sortase_C"/>
</dbReference>
<keyword evidence="3" id="KW-0812">Transmembrane</keyword>
<dbReference type="NCBIfam" id="TIGR01076">
    <property type="entry name" value="sortase_fam"/>
    <property type="match status" value="1"/>
</dbReference>
<keyword evidence="3" id="KW-0472">Membrane</keyword>
<dbReference type="EMBL" id="CP037940">
    <property type="protein sequence ID" value="QBO36362.1"/>
    <property type="molecule type" value="Genomic_DNA"/>
</dbReference>
<protein>
    <submittedName>
        <fullName evidence="4">Class C sortase</fullName>
    </submittedName>
</protein>
<dbReference type="GO" id="GO:0016787">
    <property type="term" value="F:hydrolase activity"/>
    <property type="evidence" value="ECO:0007669"/>
    <property type="project" value="UniProtKB-KW"/>
</dbReference>
<dbReference type="InterPro" id="IPR005754">
    <property type="entry name" value="Sortase"/>
</dbReference>
<feature type="active site" description="Proton donor/acceptor" evidence="2">
    <location>
        <position position="197"/>
    </location>
</feature>
<dbReference type="Proteomes" id="UP000292886">
    <property type="component" value="Chromosome"/>
</dbReference>
<evidence type="ECO:0000256" key="1">
    <source>
        <dbReference type="ARBA" id="ARBA00022801"/>
    </source>
</evidence>
<evidence type="ECO:0000256" key="3">
    <source>
        <dbReference type="SAM" id="Phobius"/>
    </source>
</evidence>
<dbReference type="Pfam" id="PF04203">
    <property type="entry name" value="Sortase"/>
    <property type="match status" value="1"/>
</dbReference>
<dbReference type="CDD" id="cd05827">
    <property type="entry name" value="Sortase_C"/>
    <property type="match status" value="1"/>
</dbReference>
<dbReference type="OrthoDB" id="1648028at2"/>
<sequence length="338" mass="38662">MLGVSGVKNQPNYEVEQMNRKKIIQRQRKKKPPKLVDRLITNLIGIIGTLALLYPLVSNFYSAWTEDLAVNRYSQVVKQATKAQKFKATRYISAYNDSLHGEQSALERQVITTDPFTEAEHEKAKTKHTEQKRPAHKELTDNLIGDLVGTLNIPKINQKLPIYGGTSAYQLSQGVGLVEGTSIPYHGKGVHSVIAGHRGLVKAEVFRHLDALKFGDYFYISSNGEEFAYKVDDIRVVTPTEAADFKLDKHKNYVTLMTCTPYMINSHRLLVRGYQVPMNKVAKSWPNWLKPLLWVLGALALLMFLLWLLYRRKKQAPLEVIILYPHPFTRKYSDFYVK</sequence>
<dbReference type="SUPFAM" id="SSF63817">
    <property type="entry name" value="Sortase"/>
    <property type="match status" value="1"/>
</dbReference>
<feature type="transmembrane region" description="Helical" evidence="3">
    <location>
        <begin position="35"/>
        <end position="57"/>
    </location>
</feature>
<accession>A0A4P6YUE9</accession>
<keyword evidence="1" id="KW-0378">Hydrolase</keyword>
<proteinExistence type="predicted"/>
<reference evidence="5" key="1">
    <citation type="submission" date="2019-03" db="EMBL/GenBank/DDBJ databases">
        <title>Weissella sp. 26KH-42 Genome sequencing.</title>
        <authorList>
            <person name="Heo J."/>
            <person name="Kim S.-J."/>
            <person name="Kim J.-S."/>
            <person name="Hong S.-B."/>
            <person name="Kwon S.-W."/>
        </authorList>
    </citation>
    <scope>NUCLEOTIDE SEQUENCE [LARGE SCALE GENOMIC DNA]</scope>
    <source>
        <strain evidence="5">26KH-42</strain>
    </source>
</reference>
<evidence type="ECO:0000313" key="4">
    <source>
        <dbReference type="EMBL" id="QBO36362.1"/>
    </source>
</evidence>
<organism evidence="4 5">
    <name type="scientific">Periweissella cryptocerci</name>
    <dbReference type="NCBI Taxonomy" id="2506420"/>
    <lineage>
        <taxon>Bacteria</taxon>
        <taxon>Bacillati</taxon>
        <taxon>Bacillota</taxon>
        <taxon>Bacilli</taxon>
        <taxon>Lactobacillales</taxon>
        <taxon>Lactobacillaceae</taxon>
        <taxon>Periweissella</taxon>
    </lineage>
</organism>
<name>A0A4P6YUE9_9LACO</name>
<feature type="transmembrane region" description="Helical" evidence="3">
    <location>
        <begin position="292"/>
        <end position="310"/>
    </location>
</feature>
<gene>
    <name evidence="4" type="ORF">EQG49_07750</name>
</gene>
<dbReference type="InterPro" id="IPR023365">
    <property type="entry name" value="Sortase_dom-sf"/>
</dbReference>
<evidence type="ECO:0000256" key="2">
    <source>
        <dbReference type="PIRSR" id="PIRSR605754-1"/>
    </source>
</evidence>
<dbReference type="AlphaFoldDB" id="A0A4P6YUE9"/>
<feature type="active site" description="Acyl-thioester intermediate" evidence="2">
    <location>
        <position position="259"/>
    </location>
</feature>
<dbReference type="Gene3D" id="2.40.260.10">
    <property type="entry name" value="Sortase"/>
    <property type="match status" value="1"/>
</dbReference>
<evidence type="ECO:0000313" key="5">
    <source>
        <dbReference type="Proteomes" id="UP000292886"/>
    </source>
</evidence>
<keyword evidence="5" id="KW-1185">Reference proteome</keyword>
<dbReference type="NCBIfam" id="NF033745">
    <property type="entry name" value="class_C_sortase"/>
    <property type="match status" value="1"/>
</dbReference>
<dbReference type="KEGG" id="wei:EQG49_07750"/>